<feature type="region of interest" description="Disordered" evidence="1">
    <location>
        <begin position="1"/>
        <end position="84"/>
    </location>
</feature>
<feature type="compositionally biased region" description="Acidic residues" evidence="1">
    <location>
        <begin position="71"/>
        <end position="84"/>
    </location>
</feature>
<dbReference type="EMBL" id="BAABUJ010000047">
    <property type="protein sequence ID" value="GAA5805563.1"/>
    <property type="molecule type" value="Genomic_DNA"/>
</dbReference>
<name>A0ABP9YF21_9FUNG</name>
<comment type="caution">
    <text evidence="2">The sequence shown here is derived from an EMBL/GenBank/DDBJ whole genome shotgun (WGS) entry which is preliminary data.</text>
</comment>
<evidence type="ECO:0000313" key="2">
    <source>
        <dbReference type="EMBL" id="GAA5805563.1"/>
    </source>
</evidence>
<accession>A0ABP9YF21</accession>
<proteinExistence type="predicted"/>
<evidence type="ECO:0000313" key="3">
    <source>
        <dbReference type="Proteomes" id="UP001476247"/>
    </source>
</evidence>
<reference evidence="2 3" key="1">
    <citation type="submission" date="2024-04" db="EMBL/GenBank/DDBJ databases">
        <title>genome sequences of Mucor flavus KT1a and Helicostylum pulchrum KT1b strains isolation_sourced from the surface of a dry-aged beef.</title>
        <authorList>
            <person name="Toyotome T."/>
            <person name="Hosono M."/>
            <person name="Torimaru M."/>
            <person name="Fukuda K."/>
            <person name="Mikami N."/>
        </authorList>
    </citation>
    <scope>NUCLEOTIDE SEQUENCE [LARGE SCALE GENOMIC DNA]</scope>
    <source>
        <strain evidence="2 3">KT1b</strain>
    </source>
</reference>
<protein>
    <submittedName>
        <fullName evidence="2">Uncharacterized protein</fullName>
    </submittedName>
</protein>
<keyword evidence="3" id="KW-1185">Reference proteome</keyword>
<evidence type="ECO:0000256" key="1">
    <source>
        <dbReference type="SAM" id="MobiDB-lite"/>
    </source>
</evidence>
<sequence length="217" mass="24204">MPSSIATSEKKRKSANNKEASKSFDDSKQKLEGSFNDAIEDSDKESDGDDDKVGNIQDIANEATEQVKEELDQDIDSDEEEDYGGDAFTTINAIMEYNRILVQRLEILEVKQGLNKSNVQDTVKDTLDDVSAKYNKKEESSGTHHSFELPVSDMMKGYGCFSTEPVSDDKDDTKKSEDGDDTVKESDDDIVREKDDIVVKVEATKTGITFSIHIPRN</sequence>
<dbReference type="Proteomes" id="UP001476247">
    <property type="component" value="Unassembled WGS sequence"/>
</dbReference>
<feature type="compositionally biased region" description="Basic and acidic residues" evidence="1">
    <location>
        <begin position="167"/>
        <end position="188"/>
    </location>
</feature>
<organism evidence="2 3">
    <name type="scientific">Helicostylum pulchrum</name>
    <dbReference type="NCBI Taxonomy" id="562976"/>
    <lineage>
        <taxon>Eukaryota</taxon>
        <taxon>Fungi</taxon>
        <taxon>Fungi incertae sedis</taxon>
        <taxon>Mucoromycota</taxon>
        <taxon>Mucoromycotina</taxon>
        <taxon>Mucoromycetes</taxon>
        <taxon>Mucorales</taxon>
        <taxon>Mucorineae</taxon>
        <taxon>Mucoraceae</taxon>
        <taxon>Helicostylum</taxon>
    </lineage>
</organism>
<feature type="compositionally biased region" description="Acidic residues" evidence="1">
    <location>
        <begin position="38"/>
        <end position="50"/>
    </location>
</feature>
<feature type="region of interest" description="Disordered" evidence="1">
    <location>
        <begin position="158"/>
        <end position="188"/>
    </location>
</feature>
<gene>
    <name evidence="2" type="ORF">HPULCUR_011082</name>
</gene>
<feature type="compositionally biased region" description="Basic and acidic residues" evidence="1">
    <location>
        <begin position="19"/>
        <end position="31"/>
    </location>
</feature>